<dbReference type="GO" id="GO:0008889">
    <property type="term" value="F:glycerophosphodiester phosphodiesterase activity"/>
    <property type="evidence" value="ECO:0007669"/>
    <property type="project" value="TreeGrafter"/>
</dbReference>
<dbReference type="Pfam" id="PF03422">
    <property type="entry name" value="CBM_6"/>
    <property type="match status" value="1"/>
</dbReference>
<evidence type="ECO:0000256" key="2">
    <source>
        <dbReference type="SAM" id="SignalP"/>
    </source>
</evidence>
<dbReference type="InterPro" id="IPR008979">
    <property type="entry name" value="Galactose-bd-like_sf"/>
</dbReference>
<dbReference type="Proteomes" id="UP000248764">
    <property type="component" value="Unassembled WGS sequence"/>
</dbReference>
<dbReference type="GO" id="GO:0006580">
    <property type="term" value="P:ethanolamine metabolic process"/>
    <property type="evidence" value="ECO:0007669"/>
    <property type="project" value="TreeGrafter"/>
</dbReference>
<dbReference type="AlphaFoldDB" id="A0A2W2CW47"/>
<organism evidence="5 6">
    <name type="scientific">Jiangella anatolica</name>
    <dbReference type="NCBI Taxonomy" id="2670374"/>
    <lineage>
        <taxon>Bacteria</taxon>
        <taxon>Bacillati</taxon>
        <taxon>Actinomycetota</taxon>
        <taxon>Actinomycetes</taxon>
        <taxon>Jiangellales</taxon>
        <taxon>Jiangellaceae</taxon>
        <taxon>Jiangella</taxon>
    </lineage>
</organism>
<dbReference type="GO" id="GO:0005886">
    <property type="term" value="C:plasma membrane"/>
    <property type="evidence" value="ECO:0007669"/>
    <property type="project" value="TreeGrafter"/>
</dbReference>
<gene>
    <name evidence="5" type="ORF">C1I92_08475</name>
</gene>
<dbReference type="InterPro" id="IPR032160">
    <property type="entry name" value="DUF4996"/>
</dbReference>
<evidence type="ECO:0000259" key="3">
    <source>
        <dbReference type="PROSITE" id="PS51175"/>
    </source>
</evidence>
<evidence type="ECO:0000313" key="5">
    <source>
        <dbReference type="EMBL" id="PZF84453.1"/>
    </source>
</evidence>
<dbReference type="Gene3D" id="3.20.20.190">
    <property type="entry name" value="Phosphatidylinositol (PI) phosphodiesterase"/>
    <property type="match status" value="1"/>
</dbReference>
<dbReference type="Pfam" id="PF16387">
    <property type="entry name" value="DUF4996"/>
    <property type="match status" value="1"/>
</dbReference>
<dbReference type="PROSITE" id="PS51175">
    <property type="entry name" value="CBM6"/>
    <property type="match status" value="1"/>
</dbReference>
<feature type="domain" description="GP-PDE" evidence="4">
    <location>
        <begin position="77"/>
        <end position="373"/>
    </location>
</feature>
<dbReference type="PANTHER" id="PTHR46320">
    <property type="entry name" value="GLYCEROPHOSPHODIESTER PHOSPHODIESTERASE 1"/>
    <property type="match status" value="1"/>
</dbReference>
<feature type="signal peptide" evidence="2">
    <location>
        <begin position="1"/>
        <end position="34"/>
    </location>
</feature>
<keyword evidence="1 2" id="KW-0732">Signal</keyword>
<dbReference type="GO" id="GO:0006644">
    <property type="term" value="P:phospholipid metabolic process"/>
    <property type="evidence" value="ECO:0007669"/>
    <property type="project" value="TreeGrafter"/>
</dbReference>
<feature type="chain" id="PRO_5016057255" evidence="2">
    <location>
        <begin position="35"/>
        <end position="497"/>
    </location>
</feature>
<dbReference type="Pfam" id="PF03009">
    <property type="entry name" value="GDPD"/>
    <property type="match status" value="1"/>
</dbReference>
<dbReference type="InterPro" id="IPR030395">
    <property type="entry name" value="GP_PDE_dom"/>
</dbReference>
<dbReference type="InterPro" id="IPR005084">
    <property type="entry name" value="CBM6"/>
</dbReference>
<sequence length="497" mass="53495">MIPHPSGAPMPSTWRTTAVTTAAVALTVAGFVRADDQAPPPAPGTPPAAPAVAGAAPVEGIDAIHEMYLDHGPDAGVMVIAHRGYWRGAPENSIAAVEQAIERGAHVVEIDVQRTADGHLVLMHDTTVDRTTNGTGAVSSLTLAQIKALRLKEHLGGAQAAVTDHQVPTLEEALAVVKDRAMVNLDKGWPFRGQEYDLLVETGTLRNAIFKSSAPVAEVEAFLARDAEILYTHVVGDGNAASIGAFSDDAGRPQAYELVFDRLTDPQIQPATVAGIREDARVWINTMWYGLAAGYTDERSLVDPAEGWEPVVERHGASMIQTDDQDALVEWLAARRTGQDWPVLPRDVLRVQAEDYSIDGVGVGYADQDVENRGGAAREYEGVDVCDNGGAIVVCWIRGGEWTRYSVDVRVPGRYAVTARVSSPYRPAGRLTVEFDDGASLGPVDVRTTTGHNSFMTQPVGEVLLGRGTHEFTVRIDANAYQNFNLDHLELERTGSR</sequence>
<name>A0A2W2CW47_9ACTN</name>
<dbReference type="SUPFAM" id="SSF51695">
    <property type="entry name" value="PLC-like phosphodiesterases"/>
    <property type="match status" value="1"/>
</dbReference>
<dbReference type="SMART" id="SM00606">
    <property type="entry name" value="CBD_IV"/>
    <property type="match status" value="1"/>
</dbReference>
<dbReference type="PANTHER" id="PTHR46320:SF1">
    <property type="entry name" value="GLYCEROPHOSPHODIESTER PHOSPHODIESTERASE 1"/>
    <property type="match status" value="1"/>
</dbReference>
<dbReference type="EMBL" id="POTW01000015">
    <property type="protein sequence ID" value="PZF84453.1"/>
    <property type="molecule type" value="Genomic_DNA"/>
</dbReference>
<feature type="domain" description="CBM6" evidence="3">
    <location>
        <begin position="349"/>
        <end position="492"/>
    </location>
</feature>
<dbReference type="CDD" id="cd04080">
    <property type="entry name" value="CBM6_cellulase-like"/>
    <property type="match status" value="1"/>
</dbReference>
<evidence type="ECO:0000259" key="4">
    <source>
        <dbReference type="PROSITE" id="PS51704"/>
    </source>
</evidence>
<dbReference type="PROSITE" id="PS51704">
    <property type="entry name" value="GP_PDE"/>
    <property type="match status" value="1"/>
</dbReference>
<dbReference type="Gene3D" id="2.60.120.260">
    <property type="entry name" value="Galactose-binding domain-like"/>
    <property type="match status" value="1"/>
</dbReference>
<dbReference type="GO" id="GO:0070291">
    <property type="term" value="P:N-acylethanolamine metabolic process"/>
    <property type="evidence" value="ECO:0007669"/>
    <property type="project" value="TreeGrafter"/>
</dbReference>
<dbReference type="SUPFAM" id="SSF49785">
    <property type="entry name" value="Galactose-binding domain-like"/>
    <property type="match status" value="1"/>
</dbReference>
<proteinExistence type="predicted"/>
<protein>
    <submittedName>
        <fullName evidence="5">Glycerophosphodiester phosphodiesterase</fullName>
    </submittedName>
</protein>
<reference evidence="5 6" key="1">
    <citation type="submission" date="2018-01" db="EMBL/GenBank/DDBJ databases">
        <title>Draft genome sequence of Jiangella sp. GTF31.</title>
        <authorList>
            <person name="Sahin N."/>
            <person name="Ay H."/>
            <person name="Saygin H."/>
        </authorList>
    </citation>
    <scope>NUCLEOTIDE SEQUENCE [LARGE SCALE GENOMIC DNA]</scope>
    <source>
        <strain evidence="5 6">GTF31</strain>
    </source>
</reference>
<evidence type="ECO:0000256" key="1">
    <source>
        <dbReference type="ARBA" id="ARBA00022729"/>
    </source>
</evidence>
<keyword evidence="6" id="KW-1185">Reference proteome</keyword>
<accession>A0A2W2CW47</accession>
<dbReference type="GO" id="GO:0030246">
    <property type="term" value="F:carbohydrate binding"/>
    <property type="evidence" value="ECO:0007669"/>
    <property type="project" value="InterPro"/>
</dbReference>
<evidence type="ECO:0000313" key="6">
    <source>
        <dbReference type="Proteomes" id="UP000248764"/>
    </source>
</evidence>
<dbReference type="InterPro" id="IPR006584">
    <property type="entry name" value="Cellulose-bd_IV"/>
</dbReference>
<dbReference type="InterPro" id="IPR017946">
    <property type="entry name" value="PLC-like_Pdiesterase_TIM-brl"/>
</dbReference>
<dbReference type="CDD" id="cd08566">
    <property type="entry name" value="GDPD_AtGDE_like"/>
    <property type="match status" value="1"/>
</dbReference>
<comment type="caution">
    <text evidence="5">The sequence shown here is derived from an EMBL/GenBank/DDBJ whole genome shotgun (WGS) entry which is preliminary data.</text>
</comment>